<keyword evidence="8" id="KW-0931">ER-Golgi transport</keyword>
<keyword evidence="4" id="KW-0813">Transport</keyword>
<evidence type="ECO:0000256" key="13">
    <source>
        <dbReference type="ARBA" id="ARBA00025536"/>
    </source>
</evidence>
<name>V5ESV1_KALBG</name>
<dbReference type="InterPro" id="IPR020472">
    <property type="entry name" value="WD40_PAC1"/>
</dbReference>
<keyword evidence="6 15" id="KW-0853">WD repeat</keyword>
<dbReference type="eggNOG" id="KOG0276">
    <property type="taxonomic scope" value="Eukaryota"/>
</dbReference>
<keyword evidence="7" id="KW-0677">Repeat</keyword>
<evidence type="ECO:0000256" key="14">
    <source>
        <dbReference type="ARBA" id="ARBA00032920"/>
    </source>
</evidence>
<dbReference type="PRINTS" id="PR00320">
    <property type="entry name" value="GPROTEINBRPT"/>
</dbReference>
<feature type="repeat" description="WD" evidence="15">
    <location>
        <begin position="181"/>
        <end position="224"/>
    </location>
</feature>
<evidence type="ECO:0000256" key="11">
    <source>
        <dbReference type="ARBA" id="ARBA00023136"/>
    </source>
</evidence>
<feature type="domain" description="COPA/B second beta-propeller" evidence="16">
    <location>
        <begin position="320"/>
        <end position="578"/>
    </location>
</feature>
<evidence type="ECO:0000256" key="5">
    <source>
        <dbReference type="ARBA" id="ARBA00022490"/>
    </source>
</evidence>
<dbReference type="OMA" id="YVDYYPQ"/>
<dbReference type="InterPro" id="IPR036322">
    <property type="entry name" value="WD40_repeat_dom_sf"/>
</dbReference>
<sequence length="1118" mass="125239">MPMLLDIQRKLFAKSERVKSLDFHPTEPWLLAGLYSGSVNIWNYETGAIVKTFEVTNVPVRCVKFIARKNWFVAGSDDFQLRAFNYNTHEKVISFEAHPDYIRCLAVHPTGSYVITGSDDMTIKMWDWDKNWRLMQTFEGHTHYIMNLCFNPKDSNTFASSSLDRTVKVWTLGTSVANFTLDAHDKGVNYVEYFHGGDKPYMLTVGDDRTVKVWDYLSKSCVQTLTGHTSNVSFAVFHPSLPLIISGSEDGTVKLWHSNTYRLESTLDYGLERVWCVAYKRNGNDVAIGYDEGAVVIKLGKEEPSVSMDAAGKVVWARNSEVLSANVGATAEETVPDGQRLPVTVREMGTTEVYPQLLQHSPNGRFVTVCGDGEYIIYTALAWRNKAFGSGLGFAWAGDSNTYAVQEGGSKLKVFRNFKERPGLITLAYNIEAVAGGALLAVLGSGFVCFYDWETGALVRRVDVEAKAVHWSTTGELVAVVCDDSFYILRFDREAYAAHLDSGADVEDEGVETAFEVVTEVSESVRTAKWTGECFLYTNSTNRLQYLVGEQTHTITHSDNEIFLLGYIPQHGRVYVVNKDLAIFSYSLSLALVEYQTAILRGDLDAAAELLEQVPADQRNRVARFLETQDLKDLALDVSTDPEHRFDLAISLDNFDTALEIARSGPQVGSESRWRTIGDKALARWNVALAKECFEKAQDLSSMLLVATSTNDRELLTRLAQLATEKGSTNVAFAAYLSLSDVDSCIEVLEKAGRHSEAALFARTYAPSRVSEIVSKWRGELESTNRHKQNEIAASIADPAMNEAAFEEGWKSSLAKEKEVRGKAPKKVNGVASPPDKDFTMTDLFKASDSGLLLVFMEPGPSVSLEEFHEWYDTEHVPLRIHRFPTFRSATRYEVTSTALHPASGTAEVPIAPKSTWGAFYTISSNVVFGEEAYTSLRSQRSEREAELFTRLAIVDRRIYRLDYDSDTDANIKVERKKLGLNVQTQADTPGYLVTNSVDVVEEMQEEYNRWFAEEHVPMLAQVKGWRRSRRFTLIDNGVNGKEAKKGDAEGVPRCLGLHEYDQSGIEQTPEYKRACDTPWRTKVIGPDGRNIVRRERKTCELYRAWDPVAAIEAEGQK</sequence>
<protein>
    <recommendedName>
        <fullName evidence="14">Beta'-coat protein</fullName>
    </recommendedName>
</protein>
<evidence type="ECO:0000256" key="2">
    <source>
        <dbReference type="ARBA" id="ARBA00004347"/>
    </source>
</evidence>
<evidence type="ECO:0000313" key="19">
    <source>
        <dbReference type="Proteomes" id="UP000019377"/>
    </source>
</evidence>
<dbReference type="Pfam" id="PF23953">
    <property type="entry name" value="TPR_COPA_B"/>
    <property type="match status" value="1"/>
</dbReference>
<feature type="repeat" description="WD" evidence="15">
    <location>
        <begin position="225"/>
        <end position="266"/>
    </location>
</feature>
<gene>
    <name evidence="18" type="ORF">PSEUBRA_SCAF3g03546</name>
</gene>
<dbReference type="InterPro" id="IPR001680">
    <property type="entry name" value="WD40_rpt"/>
</dbReference>
<evidence type="ECO:0000256" key="6">
    <source>
        <dbReference type="ARBA" id="ARBA00022574"/>
    </source>
</evidence>
<dbReference type="GO" id="GO:0030126">
    <property type="term" value="C:COPI vesicle coat"/>
    <property type="evidence" value="ECO:0007669"/>
    <property type="project" value="TreeGrafter"/>
</dbReference>
<dbReference type="Pfam" id="PF00400">
    <property type="entry name" value="WD40"/>
    <property type="match status" value="6"/>
</dbReference>
<evidence type="ECO:0000256" key="1">
    <source>
        <dbReference type="ARBA" id="ARBA00004255"/>
    </source>
</evidence>
<dbReference type="InterPro" id="IPR056176">
    <property type="entry name" value="TPR_COPA_B"/>
</dbReference>
<feature type="repeat" description="WD" evidence="15">
    <location>
        <begin position="138"/>
        <end position="180"/>
    </location>
</feature>
<dbReference type="GO" id="GO:0006888">
    <property type="term" value="P:endoplasmic reticulum to Golgi vesicle-mediated transport"/>
    <property type="evidence" value="ECO:0007669"/>
    <property type="project" value="TreeGrafter"/>
</dbReference>
<dbReference type="PANTHER" id="PTHR19876">
    <property type="entry name" value="COATOMER"/>
    <property type="match status" value="1"/>
</dbReference>
<dbReference type="GO" id="GO:0005198">
    <property type="term" value="F:structural molecule activity"/>
    <property type="evidence" value="ECO:0007669"/>
    <property type="project" value="InterPro"/>
</dbReference>
<evidence type="ECO:0000256" key="8">
    <source>
        <dbReference type="ARBA" id="ARBA00022892"/>
    </source>
</evidence>
<keyword evidence="11" id="KW-0472">Membrane</keyword>
<dbReference type="InterPro" id="IPR006692">
    <property type="entry name" value="Beta-prop_COPA/B_2nd"/>
</dbReference>
<evidence type="ECO:0000256" key="10">
    <source>
        <dbReference type="ARBA" id="ARBA00023034"/>
    </source>
</evidence>
<dbReference type="PROSITE" id="PS50082">
    <property type="entry name" value="WD_REPEATS_2"/>
    <property type="match status" value="5"/>
</dbReference>
<comment type="similarity">
    <text evidence="3">Belongs to the WD repeat COPB2 family.</text>
</comment>
<evidence type="ECO:0000256" key="7">
    <source>
        <dbReference type="ARBA" id="ARBA00022737"/>
    </source>
</evidence>
<feature type="domain" description="COPA/B TPR" evidence="17">
    <location>
        <begin position="595"/>
        <end position="778"/>
    </location>
</feature>
<keyword evidence="10" id="KW-0333">Golgi apparatus</keyword>
<keyword evidence="12" id="KW-0968">Cytoplasmic vesicle</keyword>
<evidence type="ECO:0000256" key="3">
    <source>
        <dbReference type="ARBA" id="ARBA00010844"/>
    </source>
</evidence>
<dbReference type="Pfam" id="PF04053">
    <property type="entry name" value="B-prop_COPA_B_2nd"/>
    <property type="match status" value="1"/>
</dbReference>
<dbReference type="Gene3D" id="2.130.10.10">
    <property type="entry name" value="YVTN repeat-like/Quinoprotein amine dehydrogenase"/>
    <property type="match status" value="1"/>
</dbReference>
<keyword evidence="5" id="KW-0963">Cytoplasm</keyword>
<dbReference type="CDD" id="cd22947">
    <property type="entry name" value="Coatomer_WDAD_beta-like"/>
    <property type="match status" value="1"/>
</dbReference>
<evidence type="ECO:0000256" key="9">
    <source>
        <dbReference type="ARBA" id="ARBA00022927"/>
    </source>
</evidence>
<evidence type="ECO:0000256" key="12">
    <source>
        <dbReference type="ARBA" id="ARBA00023329"/>
    </source>
</evidence>
<dbReference type="CDD" id="cd00200">
    <property type="entry name" value="WD40"/>
    <property type="match status" value="1"/>
</dbReference>
<dbReference type="SUPFAM" id="SSF50978">
    <property type="entry name" value="WD40 repeat-like"/>
    <property type="match status" value="2"/>
</dbReference>
<keyword evidence="9" id="KW-0653">Protein transport</keyword>
<keyword evidence="19" id="KW-1185">Reference proteome</keyword>
<evidence type="ECO:0000256" key="15">
    <source>
        <dbReference type="PROSITE-ProRule" id="PRU00221"/>
    </source>
</evidence>
<comment type="subcellular location">
    <subcellularLocation>
        <location evidence="2">Cytoplasmic vesicle</location>
        <location evidence="2">COPI-coated vesicle membrane</location>
        <topology evidence="2">Peripheral membrane protein</topology>
        <orientation evidence="2">Cytoplasmic side</orientation>
    </subcellularLocation>
    <subcellularLocation>
        <location evidence="1">Golgi apparatus membrane</location>
        <topology evidence="1">Peripheral membrane protein</topology>
        <orientation evidence="1">Cytoplasmic side</orientation>
    </subcellularLocation>
</comment>
<dbReference type="InterPro" id="IPR015943">
    <property type="entry name" value="WD40/YVTN_repeat-like_dom_sf"/>
</dbReference>
<evidence type="ECO:0000256" key="4">
    <source>
        <dbReference type="ARBA" id="ARBA00022448"/>
    </source>
</evidence>
<organism evidence="18 19">
    <name type="scientific">Kalmanozyma brasiliensis (strain GHG001)</name>
    <name type="common">Yeast</name>
    <name type="synonym">Pseudozyma brasiliensis</name>
    <dbReference type="NCBI Taxonomy" id="1365824"/>
    <lineage>
        <taxon>Eukaryota</taxon>
        <taxon>Fungi</taxon>
        <taxon>Dikarya</taxon>
        <taxon>Basidiomycota</taxon>
        <taxon>Ustilaginomycotina</taxon>
        <taxon>Ustilaginomycetes</taxon>
        <taxon>Ustilaginales</taxon>
        <taxon>Ustilaginaceae</taxon>
        <taxon>Kalmanozyma</taxon>
    </lineage>
</organism>
<dbReference type="FunFam" id="2.130.10.10:FF:000016">
    <property type="entry name" value="Coatomer alpha subunit, putative"/>
    <property type="match status" value="1"/>
</dbReference>
<dbReference type="STRING" id="1365824.V5ESV1"/>
<feature type="repeat" description="WD" evidence="15">
    <location>
        <begin position="11"/>
        <end position="52"/>
    </location>
</feature>
<dbReference type="EMBL" id="KI545873">
    <property type="protein sequence ID" value="EST06033.1"/>
    <property type="molecule type" value="Genomic_DNA"/>
</dbReference>
<dbReference type="OrthoDB" id="2851338at2759"/>
<dbReference type="GO" id="GO:0006890">
    <property type="term" value="P:retrograde vesicle-mediated transport, Golgi to endoplasmic reticulum"/>
    <property type="evidence" value="ECO:0007669"/>
    <property type="project" value="TreeGrafter"/>
</dbReference>
<evidence type="ECO:0000313" key="18">
    <source>
        <dbReference type="EMBL" id="EST06033.1"/>
    </source>
</evidence>
<dbReference type="SMART" id="SM00320">
    <property type="entry name" value="WD40"/>
    <property type="match status" value="7"/>
</dbReference>
<dbReference type="HOGENOM" id="CLU_005507_2_0_1"/>
<dbReference type="Proteomes" id="UP000019377">
    <property type="component" value="Unassembled WGS sequence"/>
</dbReference>
<evidence type="ECO:0000259" key="17">
    <source>
        <dbReference type="Pfam" id="PF23953"/>
    </source>
</evidence>
<dbReference type="GO" id="GO:0006891">
    <property type="term" value="P:intra-Golgi vesicle-mediated transport"/>
    <property type="evidence" value="ECO:0007669"/>
    <property type="project" value="TreeGrafter"/>
</dbReference>
<dbReference type="Gene3D" id="1.25.40.470">
    <property type="match status" value="1"/>
</dbReference>
<dbReference type="PROSITE" id="PS50294">
    <property type="entry name" value="WD_REPEATS_REGION"/>
    <property type="match status" value="3"/>
</dbReference>
<dbReference type="GO" id="GO:0006886">
    <property type="term" value="P:intracellular protein transport"/>
    <property type="evidence" value="ECO:0007669"/>
    <property type="project" value="InterPro"/>
</dbReference>
<comment type="function">
    <text evidence="13">The coatomer is a cytosolic protein complex that binds to dilysine motifs and reversibly associates with Golgi non-clathrin-coated vesicles, which further mediate biosynthetic protein transport from the ER, via the Golgi up to the trans Golgi network. Coatomer complex is required for budding from Golgi membranes, and is essential for the retrograde Golgi-to-ER transport of dilysine-tagged proteins.</text>
</comment>
<reference evidence="19" key="1">
    <citation type="journal article" date="2013" name="Genome Announc.">
        <title>Draft genome sequence of Pseudozyma brasiliensis sp. nov. strain GHG001, a high producer of endo-1,4-xylanase isolated from an insect pest of sugarcane.</title>
        <authorList>
            <person name="Oliveira J.V.D.C."/>
            <person name="dos Santos R.A.C."/>
            <person name="Borges T.A."/>
            <person name="Riano-Pachon D.M."/>
            <person name="Goldman G.H."/>
        </authorList>
    </citation>
    <scope>NUCLEOTIDE SEQUENCE [LARGE SCALE GENOMIC DNA]</scope>
    <source>
        <strain evidence="19">GHG001</strain>
    </source>
</reference>
<dbReference type="InterPro" id="IPR050844">
    <property type="entry name" value="Coatomer_complex_subunit"/>
</dbReference>
<proteinExistence type="inferred from homology"/>
<feature type="repeat" description="WD" evidence="15">
    <location>
        <begin position="95"/>
        <end position="127"/>
    </location>
</feature>
<dbReference type="AlphaFoldDB" id="V5ESV1"/>
<dbReference type="GeneID" id="27420161"/>
<accession>V5ESV1</accession>
<evidence type="ECO:0000259" key="16">
    <source>
        <dbReference type="Pfam" id="PF04053"/>
    </source>
</evidence>
<dbReference type="PANTHER" id="PTHR19876:SF2">
    <property type="entry name" value="COATOMER SUBUNIT BETA"/>
    <property type="match status" value="1"/>
</dbReference>
<dbReference type="GO" id="GO:0000139">
    <property type="term" value="C:Golgi membrane"/>
    <property type="evidence" value="ECO:0007669"/>
    <property type="project" value="UniProtKB-SubCell"/>
</dbReference>
<dbReference type="FunFam" id="1.25.40.470:FF:000001">
    <property type="entry name" value="Coatomer subunit beta"/>
    <property type="match status" value="1"/>
</dbReference>